<proteinExistence type="predicted"/>
<evidence type="ECO:0000256" key="1">
    <source>
        <dbReference type="SAM" id="MobiDB-lite"/>
    </source>
</evidence>
<keyword evidence="4" id="KW-1185">Reference proteome</keyword>
<dbReference type="PANTHER" id="PTHR20932">
    <property type="entry name" value="LYSM AND PUTATIVE PEPTIDOGLYCAN-BINDING DOMAIN-CONTAINING PROTEIN"/>
    <property type="match status" value="1"/>
</dbReference>
<feature type="compositionally biased region" description="Low complexity" evidence="1">
    <location>
        <begin position="96"/>
        <end position="140"/>
    </location>
</feature>
<dbReference type="InterPro" id="IPR018392">
    <property type="entry name" value="LysM"/>
</dbReference>
<dbReference type="Proteomes" id="UP000678393">
    <property type="component" value="Unassembled WGS sequence"/>
</dbReference>
<dbReference type="PROSITE" id="PS51782">
    <property type="entry name" value="LYSM"/>
    <property type="match status" value="1"/>
</dbReference>
<feature type="compositionally biased region" description="Low complexity" evidence="1">
    <location>
        <begin position="74"/>
        <end position="86"/>
    </location>
</feature>
<dbReference type="CDD" id="cd00118">
    <property type="entry name" value="LysM"/>
    <property type="match status" value="1"/>
</dbReference>
<dbReference type="Pfam" id="PF01476">
    <property type="entry name" value="LysM"/>
    <property type="match status" value="1"/>
</dbReference>
<dbReference type="PANTHER" id="PTHR20932:SF8">
    <property type="entry name" value="LD22649P"/>
    <property type="match status" value="1"/>
</dbReference>
<sequence>MPRTKQFISRRLLRTDTLMGITLKYGVTIQDLKKENKLWNNDHLFLRETLLIPLTPENEGLLDENDTIVICDGSSSSTTSPSSPHSRLPNGDLLDSSLSSSSSQKSSGVHHSGSIHVGMSNGASTSSCSSSKPASSSSSSDFFAKYDTSIARLKGDVAKMEKNAAAGLSVASTIQRESRTLKALVPATYGQRGGEFERDLEESESVC</sequence>
<dbReference type="OrthoDB" id="2107166at2759"/>
<evidence type="ECO:0000313" key="3">
    <source>
        <dbReference type="EMBL" id="CAG5117143.1"/>
    </source>
</evidence>
<feature type="region of interest" description="Disordered" evidence="1">
    <location>
        <begin position="72"/>
        <end position="140"/>
    </location>
</feature>
<dbReference type="EMBL" id="CAJHNH020000355">
    <property type="protein sequence ID" value="CAG5117143.1"/>
    <property type="molecule type" value="Genomic_DNA"/>
</dbReference>
<gene>
    <name evidence="3" type="ORF">CUNI_LOCUS2701</name>
</gene>
<dbReference type="Gene3D" id="3.10.350.10">
    <property type="entry name" value="LysM domain"/>
    <property type="match status" value="1"/>
</dbReference>
<dbReference type="InterPro" id="IPR036779">
    <property type="entry name" value="LysM_dom_sf"/>
</dbReference>
<dbReference type="AlphaFoldDB" id="A0A8S3YIS3"/>
<dbReference type="SUPFAM" id="SSF54106">
    <property type="entry name" value="LysM domain"/>
    <property type="match status" value="1"/>
</dbReference>
<accession>A0A8S3YIS3</accession>
<organism evidence="3 4">
    <name type="scientific">Candidula unifasciata</name>
    <dbReference type="NCBI Taxonomy" id="100452"/>
    <lineage>
        <taxon>Eukaryota</taxon>
        <taxon>Metazoa</taxon>
        <taxon>Spiralia</taxon>
        <taxon>Lophotrochozoa</taxon>
        <taxon>Mollusca</taxon>
        <taxon>Gastropoda</taxon>
        <taxon>Heterobranchia</taxon>
        <taxon>Euthyneura</taxon>
        <taxon>Panpulmonata</taxon>
        <taxon>Eupulmonata</taxon>
        <taxon>Stylommatophora</taxon>
        <taxon>Helicina</taxon>
        <taxon>Helicoidea</taxon>
        <taxon>Geomitridae</taxon>
        <taxon>Candidula</taxon>
    </lineage>
</organism>
<dbReference type="InterPro" id="IPR045030">
    <property type="entry name" value="LYSM1-4"/>
</dbReference>
<evidence type="ECO:0000259" key="2">
    <source>
        <dbReference type="PROSITE" id="PS51782"/>
    </source>
</evidence>
<evidence type="ECO:0000313" key="4">
    <source>
        <dbReference type="Proteomes" id="UP000678393"/>
    </source>
</evidence>
<comment type="caution">
    <text evidence="3">The sequence shown here is derived from an EMBL/GenBank/DDBJ whole genome shotgun (WGS) entry which is preliminary data.</text>
</comment>
<reference evidence="3" key="1">
    <citation type="submission" date="2021-04" db="EMBL/GenBank/DDBJ databases">
        <authorList>
            <consortium name="Molecular Ecology Group"/>
        </authorList>
    </citation>
    <scope>NUCLEOTIDE SEQUENCE</scope>
</reference>
<protein>
    <recommendedName>
        <fullName evidence="2">LysM domain-containing protein</fullName>
    </recommendedName>
</protein>
<feature type="domain" description="LysM" evidence="2">
    <location>
        <begin position="8"/>
        <end position="52"/>
    </location>
</feature>
<name>A0A8S3YIS3_9EUPU</name>